<dbReference type="InterPro" id="IPR002637">
    <property type="entry name" value="RdgB/HAM1"/>
</dbReference>
<comment type="catalytic activity">
    <reaction evidence="7">
        <text>XTP + H2O = XMP + diphosphate + H(+)</text>
        <dbReference type="Rhea" id="RHEA:28610"/>
        <dbReference type="ChEBI" id="CHEBI:15377"/>
        <dbReference type="ChEBI" id="CHEBI:15378"/>
        <dbReference type="ChEBI" id="CHEBI:33019"/>
        <dbReference type="ChEBI" id="CHEBI:57464"/>
        <dbReference type="ChEBI" id="CHEBI:61314"/>
        <dbReference type="EC" id="3.6.1.66"/>
    </reaction>
</comment>
<evidence type="ECO:0000313" key="10">
    <source>
        <dbReference type="Proteomes" id="UP001528040"/>
    </source>
</evidence>
<evidence type="ECO:0000256" key="6">
    <source>
        <dbReference type="ARBA" id="ARBA00023080"/>
    </source>
</evidence>
<comment type="subunit">
    <text evidence="7">Homodimer.</text>
</comment>
<keyword evidence="6 7" id="KW-0546">Nucleotide metabolism</keyword>
<dbReference type="NCBIfam" id="TIGR00042">
    <property type="entry name" value="RdgB/HAM1 family non-canonical purine NTP pyrophosphatase"/>
    <property type="match status" value="1"/>
</dbReference>
<evidence type="ECO:0000256" key="7">
    <source>
        <dbReference type="HAMAP-Rule" id="MF_01405"/>
    </source>
</evidence>
<evidence type="ECO:0000256" key="5">
    <source>
        <dbReference type="ARBA" id="ARBA00022842"/>
    </source>
</evidence>
<reference evidence="9 10" key="1">
    <citation type="submission" date="2023-01" db="EMBL/GenBank/DDBJ databases">
        <authorList>
            <person name="Yoon J.-W."/>
        </authorList>
    </citation>
    <scope>NUCLEOTIDE SEQUENCE [LARGE SCALE GENOMIC DNA]</scope>
    <source>
        <strain evidence="9 10">KMU-50</strain>
    </source>
</reference>
<dbReference type="InterPro" id="IPR020922">
    <property type="entry name" value="dITP/XTP_pyrophosphatase"/>
</dbReference>
<dbReference type="Pfam" id="PF01725">
    <property type="entry name" value="Ham1p_like"/>
    <property type="match status" value="1"/>
</dbReference>
<comment type="catalytic activity">
    <reaction evidence="7">
        <text>ITP + H2O = IMP + diphosphate + H(+)</text>
        <dbReference type="Rhea" id="RHEA:29399"/>
        <dbReference type="ChEBI" id="CHEBI:15377"/>
        <dbReference type="ChEBI" id="CHEBI:15378"/>
        <dbReference type="ChEBI" id="CHEBI:33019"/>
        <dbReference type="ChEBI" id="CHEBI:58053"/>
        <dbReference type="ChEBI" id="CHEBI:61402"/>
        <dbReference type="EC" id="3.6.1.66"/>
    </reaction>
</comment>
<evidence type="ECO:0000256" key="8">
    <source>
        <dbReference type="RuleBase" id="RU003781"/>
    </source>
</evidence>
<comment type="catalytic activity">
    <reaction evidence="7">
        <text>dITP + H2O = dIMP + diphosphate + H(+)</text>
        <dbReference type="Rhea" id="RHEA:28342"/>
        <dbReference type="ChEBI" id="CHEBI:15377"/>
        <dbReference type="ChEBI" id="CHEBI:15378"/>
        <dbReference type="ChEBI" id="CHEBI:33019"/>
        <dbReference type="ChEBI" id="CHEBI:61194"/>
        <dbReference type="ChEBI" id="CHEBI:61382"/>
        <dbReference type="EC" id="3.6.1.66"/>
    </reaction>
</comment>
<organism evidence="9 10">
    <name type="scientific">Aliiroseovarius salicola</name>
    <dbReference type="NCBI Taxonomy" id="3009082"/>
    <lineage>
        <taxon>Bacteria</taxon>
        <taxon>Pseudomonadati</taxon>
        <taxon>Pseudomonadota</taxon>
        <taxon>Alphaproteobacteria</taxon>
        <taxon>Rhodobacterales</taxon>
        <taxon>Paracoccaceae</taxon>
        <taxon>Aliiroseovarius</taxon>
    </lineage>
</organism>
<comment type="similarity">
    <text evidence="1 7 8">Belongs to the HAM1 NTPase family.</text>
</comment>
<dbReference type="PANTHER" id="PTHR11067">
    <property type="entry name" value="INOSINE TRIPHOSPHATE PYROPHOSPHATASE/HAM1 PROTEIN"/>
    <property type="match status" value="1"/>
</dbReference>
<accession>A0ABT4VXJ2</accession>
<evidence type="ECO:0000313" key="9">
    <source>
        <dbReference type="EMBL" id="MDA5092978.1"/>
    </source>
</evidence>
<dbReference type="InterPro" id="IPR029001">
    <property type="entry name" value="ITPase-like_fam"/>
</dbReference>
<keyword evidence="3 7" id="KW-0547">Nucleotide-binding</keyword>
<dbReference type="RefSeq" id="WP_271052561.1">
    <property type="nucleotide sequence ID" value="NZ_JAQIIO010000001.1"/>
</dbReference>
<name>A0ABT4VXJ2_9RHOB</name>
<feature type="binding site" evidence="7">
    <location>
        <begin position="161"/>
        <end position="164"/>
    </location>
    <ligand>
        <name>substrate</name>
    </ligand>
</feature>
<evidence type="ECO:0000256" key="2">
    <source>
        <dbReference type="ARBA" id="ARBA00022723"/>
    </source>
</evidence>
<comment type="caution">
    <text evidence="9">The sequence shown here is derived from an EMBL/GenBank/DDBJ whole genome shotgun (WGS) entry which is preliminary data.</text>
</comment>
<sequence length="203" mass="22152">MTRKFDGKELVIASHNKGKLREIAALLKPFGVSVTSAADHDLEEPEETEDTFAGNARIKAHFAAKSTGLPALSDDSGIMVDALDGAPGVYTADWAETENGRDFPMAMEKTWTLLEEKNAPLPRTARFCSTLCLAWPDGHDELFEGKVEGSLTWPMRGDQGFGYDPIFVPNGYDITFGEMDPAEKHEISHRADAFAKLVAGSFA</sequence>
<dbReference type="HAMAP" id="MF_01405">
    <property type="entry name" value="Non_canon_purine_NTPase"/>
    <property type="match status" value="1"/>
</dbReference>
<dbReference type="PANTHER" id="PTHR11067:SF9">
    <property type="entry name" value="INOSINE TRIPHOSPHATE PYROPHOSPHATASE"/>
    <property type="match status" value="1"/>
</dbReference>
<feature type="binding site" evidence="7">
    <location>
        <begin position="189"/>
        <end position="190"/>
    </location>
    <ligand>
        <name>substrate</name>
    </ligand>
</feature>
<dbReference type="SUPFAM" id="SSF52972">
    <property type="entry name" value="ITPase-like"/>
    <property type="match status" value="1"/>
</dbReference>
<keyword evidence="5 7" id="KW-0460">Magnesium</keyword>
<gene>
    <name evidence="9" type="primary">rdgB</name>
    <name evidence="9" type="ORF">O2N63_02665</name>
</gene>
<dbReference type="Proteomes" id="UP001528040">
    <property type="component" value="Unassembled WGS sequence"/>
</dbReference>
<dbReference type="Gene3D" id="3.90.950.10">
    <property type="match status" value="1"/>
</dbReference>
<protein>
    <recommendedName>
        <fullName evidence="7">dITP/XTP pyrophosphatase</fullName>
        <ecNumber evidence="7">3.6.1.66</ecNumber>
    </recommendedName>
    <alternativeName>
        <fullName evidence="7">Non-canonical purine NTP pyrophosphatase</fullName>
    </alternativeName>
    <alternativeName>
        <fullName evidence="7">Non-standard purine NTP pyrophosphatase</fullName>
    </alternativeName>
    <alternativeName>
        <fullName evidence="7">Nucleoside-triphosphate diphosphatase</fullName>
    </alternativeName>
    <alternativeName>
        <fullName evidence="7">Nucleoside-triphosphate pyrophosphatase</fullName>
        <shortName evidence="7">NTPase</shortName>
    </alternativeName>
</protein>
<feature type="active site" description="Proton acceptor" evidence="7">
    <location>
        <position position="75"/>
    </location>
</feature>
<comment type="cofactor">
    <cofactor evidence="7">
        <name>Mg(2+)</name>
        <dbReference type="ChEBI" id="CHEBI:18420"/>
    </cofactor>
    <text evidence="7">Binds 1 Mg(2+) ion per subunit.</text>
</comment>
<feature type="binding site" evidence="7">
    <location>
        <position position="46"/>
    </location>
    <ligand>
        <name>Mg(2+)</name>
        <dbReference type="ChEBI" id="CHEBI:18420"/>
    </ligand>
</feature>
<keyword evidence="2 7" id="KW-0479">Metal-binding</keyword>
<feature type="binding site" evidence="7">
    <location>
        <position position="76"/>
    </location>
    <ligand>
        <name>substrate</name>
    </ligand>
</feature>
<dbReference type="EC" id="3.6.1.66" evidence="7"/>
<keyword evidence="4 7" id="KW-0378">Hydrolase</keyword>
<keyword evidence="10" id="KW-1185">Reference proteome</keyword>
<feature type="binding site" evidence="7">
    <location>
        <begin position="14"/>
        <end position="19"/>
    </location>
    <ligand>
        <name>substrate</name>
    </ligand>
</feature>
<feature type="binding site" evidence="7">
    <location>
        <position position="75"/>
    </location>
    <ligand>
        <name>Mg(2+)</name>
        <dbReference type="ChEBI" id="CHEBI:18420"/>
    </ligand>
</feature>
<comment type="function">
    <text evidence="7">Pyrophosphatase that catalyzes the hydrolysis of nucleoside triphosphates to their monophosphate derivatives, with a high preference for the non-canonical purine nucleotides XTP (xanthosine triphosphate), dITP (deoxyinosine triphosphate) and ITP. Seems to function as a house-cleaning enzyme that removes non-canonical purine nucleotides from the nucleotide pool, thus preventing their incorporation into DNA/RNA and avoiding chromosomal lesions.</text>
</comment>
<dbReference type="EMBL" id="JAQIIO010000001">
    <property type="protein sequence ID" value="MDA5092978.1"/>
    <property type="molecule type" value="Genomic_DNA"/>
</dbReference>
<dbReference type="CDD" id="cd00515">
    <property type="entry name" value="HAM1"/>
    <property type="match status" value="1"/>
</dbReference>
<feature type="binding site" evidence="7">
    <location>
        <position position="184"/>
    </location>
    <ligand>
        <name>substrate</name>
    </ligand>
</feature>
<proteinExistence type="inferred from homology"/>
<evidence type="ECO:0000256" key="4">
    <source>
        <dbReference type="ARBA" id="ARBA00022801"/>
    </source>
</evidence>
<evidence type="ECO:0000256" key="3">
    <source>
        <dbReference type="ARBA" id="ARBA00022741"/>
    </source>
</evidence>
<evidence type="ECO:0000256" key="1">
    <source>
        <dbReference type="ARBA" id="ARBA00008023"/>
    </source>
</evidence>